<dbReference type="SUPFAM" id="SSF54001">
    <property type="entry name" value="Cysteine proteinases"/>
    <property type="match status" value="1"/>
</dbReference>
<evidence type="ECO:0000313" key="10">
    <source>
        <dbReference type="EMBL" id="CAF1420472.1"/>
    </source>
</evidence>
<comment type="similarity">
    <text evidence="1">Belongs to the peptidase C1 family.</text>
</comment>
<dbReference type="InterPro" id="IPR013201">
    <property type="entry name" value="Prot_inhib_I29"/>
</dbReference>
<keyword evidence="2" id="KW-0645">Protease</keyword>
<keyword evidence="7" id="KW-0732">Signal</keyword>
<dbReference type="AlphaFoldDB" id="A0A815MEH2"/>
<keyword evidence="6" id="KW-1015">Disulfide bond</keyword>
<evidence type="ECO:0000259" key="9">
    <source>
        <dbReference type="SMART" id="SM00848"/>
    </source>
</evidence>
<dbReference type="InterPro" id="IPR038765">
    <property type="entry name" value="Papain-like_cys_pep_sf"/>
</dbReference>
<keyword evidence="5" id="KW-0865">Zymogen</keyword>
<dbReference type="GO" id="GO:0006508">
    <property type="term" value="P:proteolysis"/>
    <property type="evidence" value="ECO:0007669"/>
    <property type="project" value="UniProtKB-KW"/>
</dbReference>
<dbReference type="PROSITE" id="PS00139">
    <property type="entry name" value="THIOL_PROTEASE_CYS"/>
    <property type="match status" value="1"/>
</dbReference>
<keyword evidence="3" id="KW-0378">Hydrolase</keyword>
<dbReference type="OrthoDB" id="10253408at2759"/>
<dbReference type="Pfam" id="PF08246">
    <property type="entry name" value="Inhibitor_I29"/>
    <property type="match status" value="1"/>
</dbReference>
<evidence type="ECO:0000313" key="12">
    <source>
        <dbReference type="Proteomes" id="UP000663891"/>
    </source>
</evidence>
<reference evidence="10" key="1">
    <citation type="submission" date="2021-02" db="EMBL/GenBank/DDBJ databases">
        <authorList>
            <person name="Nowell W R."/>
        </authorList>
    </citation>
    <scope>NUCLEOTIDE SEQUENCE</scope>
</reference>
<gene>
    <name evidence="11" type="ORF">OKA104_LOCUS12654</name>
    <name evidence="10" type="ORF">VCS650_LOCUS37679</name>
</gene>
<dbReference type="Pfam" id="PF00112">
    <property type="entry name" value="Peptidase_C1"/>
    <property type="match status" value="1"/>
</dbReference>
<dbReference type="PRINTS" id="PR00705">
    <property type="entry name" value="PAPAIN"/>
</dbReference>
<name>A0A815MEH2_9BILA</name>
<feature type="signal peptide" evidence="7">
    <location>
        <begin position="1"/>
        <end position="17"/>
    </location>
</feature>
<feature type="domain" description="Cathepsin propeptide inhibitor" evidence="9">
    <location>
        <begin position="42"/>
        <end position="102"/>
    </location>
</feature>
<proteinExistence type="inferred from homology"/>
<dbReference type="InterPro" id="IPR000668">
    <property type="entry name" value="Peptidase_C1A_C"/>
</dbReference>
<organism evidence="10 12">
    <name type="scientific">Adineta steineri</name>
    <dbReference type="NCBI Taxonomy" id="433720"/>
    <lineage>
        <taxon>Eukaryota</taxon>
        <taxon>Metazoa</taxon>
        <taxon>Spiralia</taxon>
        <taxon>Gnathifera</taxon>
        <taxon>Rotifera</taxon>
        <taxon>Eurotatoria</taxon>
        <taxon>Bdelloidea</taxon>
        <taxon>Adinetida</taxon>
        <taxon>Adinetidae</taxon>
        <taxon>Adineta</taxon>
    </lineage>
</organism>
<dbReference type="PANTHER" id="PTHR12411">
    <property type="entry name" value="CYSTEINE PROTEASE FAMILY C1-RELATED"/>
    <property type="match status" value="1"/>
</dbReference>
<dbReference type="FunFam" id="3.90.70.10:FF:000006">
    <property type="entry name" value="Cathepsin S"/>
    <property type="match status" value="1"/>
</dbReference>
<dbReference type="InterPro" id="IPR025660">
    <property type="entry name" value="Pept_his_AS"/>
</dbReference>
<accession>A0A815MEH2</accession>
<evidence type="ECO:0000256" key="2">
    <source>
        <dbReference type="ARBA" id="ARBA00022670"/>
    </source>
</evidence>
<dbReference type="Proteomes" id="UP000663891">
    <property type="component" value="Unassembled WGS sequence"/>
</dbReference>
<dbReference type="InterPro" id="IPR039417">
    <property type="entry name" value="Peptidase_C1A_papain-like"/>
</dbReference>
<evidence type="ECO:0000256" key="3">
    <source>
        <dbReference type="ARBA" id="ARBA00022801"/>
    </source>
</evidence>
<dbReference type="EMBL" id="CAJOAY010000615">
    <property type="protein sequence ID" value="CAF3703323.1"/>
    <property type="molecule type" value="Genomic_DNA"/>
</dbReference>
<dbReference type="Gene3D" id="3.90.70.10">
    <property type="entry name" value="Cysteine proteinases"/>
    <property type="match status" value="1"/>
</dbReference>
<keyword evidence="4" id="KW-0788">Thiol protease</keyword>
<dbReference type="SMART" id="SM00645">
    <property type="entry name" value="Pept_C1"/>
    <property type="match status" value="1"/>
</dbReference>
<protein>
    <submittedName>
        <fullName evidence="10">Uncharacterized protein</fullName>
    </submittedName>
</protein>
<dbReference type="SMART" id="SM00848">
    <property type="entry name" value="Inhibitor_I29"/>
    <property type="match status" value="1"/>
</dbReference>
<feature type="chain" id="PRO_5036411994" evidence="7">
    <location>
        <begin position="18"/>
        <end position="370"/>
    </location>
</feature>
<dbReference type="EMBL" id="CAJNON010001043">
    <property type="protein sequence ID" value="CAF1420472.1"/>
    <property type="molecule type" value="Genomic_DNA"/>
</dbReference>
<dbReference type="Proteomes" id="UP000663881">
    <property type="component" value="Unassembled WGS sequence"/>
</dbReference>
<evidence type="ECO:0000259" key="8">
    <source>
        <dbReference type="SMART" id="SM00645"/>
    </source>
</evidence>
<comment type="caution">
    <text evidence="10">The sequence shown here is derived from an EMBL/GenBank/DDBJ whole genome shotgun (WGS) entry which is preliminary data.</text>
</comment>
<evidence type="ECO:0000256" key="1">
    <source>
        <dbReference type="ARBA" id="ARBA00008455"/>
    </source>
</evidence>
<evidence type="ECO:0000256" key="6">
    <source>
        <dbReference type="ARBA" id="ARBA00023157"/>
    </source>
</evidence>
<evidence type="ECO:0000256" key="5">
    <source>
        <dbReference type="ARBA" id="ARBA00023145"/>
    </source>
</evidence>
<dbReference type="CDD" id="cd02248">
    <property type="entry name" value="Peptidase_C1A"/>
    <property type="match status" value="1"/>
</dbReference>
<dbReference type="InterPro" id="IPR000169">
    <property type="entry name" value="Pept_cys_AS"/>
</dbReference>
<dbReference type="GO" id="GO:0008234">
    <property type="term" value="F:cysteine-type peptidase activity"/>
    <property type="evidence" value="ECO:0007669"/>
    <property type="project" value="UniProtKB-KW"/>
</dbReference>
<evidence type="ECO:0000256" key="7">
    <source>
        <dbReference type="SAM" id="SignalP"/>
    </source>
</evidence>
<dbReference type="InterPro" id="IPR013128">
    <property type="entry name" value="Peptidase_C1A"/>
</dbReference>
<sequence length="370" mass="41038">MRLLLLFSIVSISLVTSSPVSVGDGFSLPTVDNIEAHIDNLWISFKRGYTVVYNSTVEEIHRFKIFSKNVKMIIQHNIEHDLGLHTYRVGINKFATLTNEEFRQQFNGYKREKQHRSQYSDIRRNHISKSPYVALPASVDWRDQGVVTPVKDQGQCGSCWAFSTTGALESHHARSSGKLVSLSEQQLVDCSKNWGNEGCNGGLMDNAFKYIHDNKGIDDESNYPYVGKDEAACKFKRKSVASTCDGFVDIPEGNETALQEALALQGPVSVAIDASQSSFQFYVSGVYSDASCSSTELDHGVLAVGYGIANDPVKGQQEYYIVKNSWSAAWGDKGYIKMARNKKNMCGISTAASYPLVTDKSSLENDILEF</sequence>
<evidence type="ECO:0000256" key="4">
    <source>
        <dbReference type="ARBA" id="ARBA00022807"/>
    </source>
</evidence>
<dbReference type="PROSITE" id="PS00639">
    <property type="entry name" value="THIOL_PROTEASE_HIS"/>
    <property type="match status" value="1"/>
</dbReference>
<feature type="domain" description="Peptidase C1A papain C-terminal" evidence="8">
    <location>
        <begin position="135"/>
        <end position="356"/>
    </location>
</feature>
<evidence type="ECO:0000313" key="11">
    <source>
        <dbReference type="EMBL" id="CAF3703323.1"/>
    </source>
</evidence>